<evidence type="ECO:0000313" key="2">
    <source>
        <dbReference type="Proteomes" id="UP000606172"/>
    </source>
</evidence>
<evidence type="ECO:0000313" key="1">
    <source>
        <dbReference type="EMBL" id="GII93201.1"/>
    </source>
</evidence>
<gene>
    <name evidence="1" type="ORF">Ssi02_34320</name>
</gene>
<comment type="caution">
    <text evidence="1">The sequence shown here is derived from an EMBL/GenBank/DDBJ whole genome shotgun (WGS) entry which is preliminary data.</text>
</comment>
<dbReference type="EMBL" id="BOOW01000020">
    <property type="protein sequence ID" value="GII93201.1"/>
    <property type="molecule type" value="Genomic_DNA"/>
</dbReference>
<organism evidence="1 2">
    <name type="scientific">Sinosporangium siamense</name>
    <dbReference type="NCBI Taxonomy" id="1367973"/>
    <lineage>
        <taxon>Bacteria</taxon>
        <taxon>Bacillati</taxon>
        <taxon>Actinomycetota</taxon>
        <taxon>Actinomycetes</taxon>
        <taxon>Streptosporangiales</taxon>
        <taxon>Streptosporangiaceae</taxon>
        <taxon>Sinosporangium</taxon>
    </lineage>
</organism>
<accession>A0A919RFZ8</accession>
<protein>
    <submittedName>
        <fullName evidence="1">Uncharacterized protein</fullName>
    </submittedName>
</protein>
<name>A0A919RFZ8_9ACTN</name>
<reference evidence="1" key="1">
    <citation type="submission" date="2021-01" db="EMBL/GenBank/DDBJ databases">
        <title>Whole genome shotgun sequence of Sinosporangium siamense NBRC 109515.</title>
        <authorList>
            <person name="Komaki H."/>
            <person name="Tamura T."/>
        </authorList>
    </citation>
    <scope>NUCLEOTIDE SEQUENCE</scope>
    <source>
        <strain evidence="1">NBRC 109515</strain>
    </source>
</reference>
<keyword evidence="2" id="KW-1185">Reference proteome</keyword>
<proteinExistence type="predicted"/>
<sequence length="93" mass="10350">MHRLAIEDDDLWPVIPSEIVAETLADPSISADVFSTVVALTVSICENPWLLGSGQASMDPDLREILIPKGHGIAEYRSDRKHQRVLLTRLVLF</sequence>
<dbReference type="AlphaFoldDB" id="A0A919RFZ8"/>
<dbReference type="Proteomes" id="UP000606172">
    <property type="component" value="Unassembled WGS sequence"/>
</dbReference>